<dbReference type="OrthoDB" id="129198at2759"/>
<comment type="caution">
    <text evidence="1">The sequence shown here is derived from an EMBL/GenBank/DDBJ whole genome shotgun (WGS) entry which is preliminary data.</text>
</comment>
<proteinExistence type="predicted"/>
<evidence type="ECO:0000313" key="2">
    <source>
        <dbReference type="Proteomes" id="UP000237271"/>
    </source>
</evidence>
<gene>
    <name evidence="1" type="ORF">PHPALM_15414</name>
</gene>
<name>A0A2P4XSA0_9STRA</name>
<organism evidence="1 2">
    <name type="scientific">Phytophthora palmivora</name>
    <dbReference type="NCBI Taxonomy" id="4796"/>
    <lineage>
        <taxon>Eukaryota</taxon>
        <taxon>Sar</taxon>
        <taxon>Stramenopiles</taxon>
        <taxon>Oomycota</taxon>
        <taxon>Peronosporomycetes</taxon>
        <taxon>Peronosporales</taxon>
        <taxon>Peronosporaceae</taxon>
        <taxon>Phytophthora</taxon>
    </lineage>
</organism>
<sequence>MDLAVKFEDFVSTESFLVLDVDKYDLILDMPWLGKLIAKRVGLPRRQVPTLRVVAPYDAESRRAVRTSTVAVPDATDQAGNIGPQAAEAVEEDAESASGVGNIVPRGVEKTEKTEKMNESAACISIASNRVPHRVKKTRTRAEVLLSTSRVDNQVPHSESEIPPVRPVEDQYNIFDGVSGRQVKAGVAHLETLPEVPALLILEELSMKDFLAELNAGEIAEMAGVAHLETLPEVPALLILEELSMKDFLAELNAGEIAEMVILKPETSPED</sequence>
<dbReference type="EMBL" id="NCKW01008215">
    <property type="protein sequence ID" value="POM68431.1"/>
    <property type="molecule type" value="Genomic_DNA"/>
</dbReference>
<protein>
    <submittedName>
        <fullName evidence="1">Pol protein</fullName>
    </submittedName>
</protein>
<dbReference type="Proteomes" id="UP000237271">
    <property type="component" value="Unassembled WGS sequence"/>
</dbReference>
<accession>A0A2P4XSA0</accession>
<dbReference type="AlphaFoldDB" id="A0A2P4XSA0"/>
<keyword evidence="2" id="KW-1185">Reference proteome</keyword>
<evidence type="ECO:0000313" key="1">
    <source>
        <dbReference type="EMBL" id="POM68431.1"/>
    </source>
</evidence>
<reference evidence="1 2" key="1">
    <citation type="journal article" date="2017" name="Genome Biol. Evol.">
        <title>Phytophthora megakarya and P. palmivora, closely related causal agents of cacao black pod rot, underwent increases in genome sizes and gene numbers by different mechanisms.</title>
        <authorList>
            <person name="Ali S.S."/>
            <person name="Shao J."/>
            <person name="Lary D.J."/>
            <person name="Kronmiller B."/>
            <person name="Shen D."/>
            <person name="Strem M.D."/>
            <person name="Amoako-Attah I."/>
            <person name="Akrofi A.Y."/>
            <person name="Begoude B.A."/>
            <person name="Ten Hoopen G.M."/>
            <person name="Coulibaly K."/>
            <person name="Kebe B.I."/>
            <person name="Melnick R.L."/>
            <person name="Guiltinan M.J."/>
            <person name="Tyler B.M."/>
            <person name="Meinhardt L.W."/>
            <person name="Bailey B.A."/>
        </authorList>
    </citation>
    <scope>NUCLEOTIDE SEQUENCE [LARGE SCALE GENOMIC DNA]</scope>
    <source>
        <strain evidence="2">sbr112.9</strain>
    </source>
</reference>